<reference evidence="4 5" key="1">
    <citation type="submission" date="2018-02" db="EMBL/GenBank/DDBJ databases">
        <title>Bacteriophage NCPPB3778 and a type I-E CRISPR drive the evolution of the US Biological Select Agent, Rathayibacter toxicus.</title>
        <authorList>
            <person name="Davis E.W.II."/>
            <person name="Tabima J.F."/>
            <person name="Weisberg A.J."/>
            <person name="Lopes L.D."/>
            <person name="Wiseman M.S."/>
            <person name="Wiseman M.S."/>
            <person name="Pupko T."/>
            <person name="Belcher M.S."/>
            <person name="Sechler A.J."/>
            <person name="Tancos M.A."/>
            <person name="Schroeder B.K."/>
            <person name="Murray T.D."/>
            <person name="Luster D.G."/>
            <person name="Schneider W.L."/>
            <person name="Rogers E."/>
            <person name="Andreote F.D."/>
            <person name="Grunwald N.J."/>
            <person name="Putnam M.L."/>
            <person name="Chang J.H."/>
        </authorList>
    </citation>
    <scope>NUCLEOTIDE SEQUENCE [LARGE SCALE GENOMIC DNA]</scope>
    <source>
        <strain evidence="4 5">AY1I9</strain>
    </source>
</reference>
<dbReference type="GO" id="GO:0016787">
    <property type="term" value="F:hydrolase activity"/>
    <property type="evidence" value="ECO:0007669"/>
    <property type="project" value="UniProtKB-KW"/>
</dbReference>
<proteinExistence type="predicted"/>
<dbReference type="InterPro" id="IPR023214">
    <property type="entry name" value="HAD_sf"/>
</dbReference>
<dbReference type="Gene3D" id="1.10.150.240">
    <property type="entry name" value="Putative phosphatase, domain 2"/>
    <property type="match status" value="1"/>
</dbReference>
<evidence type="ECO:0000256" key="1">
    <source>
        <dbReference type="ARBA" id="ARBA00022801"/>
    </source>
</evidence>
<keyword evidence="2" id="KW-0460">Magnesium</keyword>
<feature type="compositionally biased region" description="Low complexity" evidence="3">
    <location>
        <begin position="294"/>
        <end position="310"/>
    </location>
</feature>
<protein>
    <recommendedName>
        <fullName evidence="6">HAD family hydrolase</fullName>
    </recommendedName>
</protein>
<evidence type="ECO:0008006" key="6">
    <source>
        <dbReference type="Google" id="ProtNLM"/>
    </source>
</evidence>
<dbReference type="AlphaFoldDB" id="A0ABD6W850"/>
<comment type="caution">
    <text evidence="4">The sequence shown here is derived from an EMBL/GenBank/DDBJ whole genome shotgun (WGS) entry which is preliminary data.</text>
</comment>
<dbReference type="SFLD" id="SFLDG01129">
    <property type="entry name" value="C1.5:_HAD__Beta-PGM__Phosphata"/>
    <property type="match status" value="1"/>
</dbReference>
<name>A0ABD6W850_RATRA</name>
<accession>A0ABD6W850</accession>
<dbReference type="Pfam" id="PF00702">
    <property type="entry name" value="Hydrolase"/>
    <property type="match status" value="1"/>
</dbReference>
<dbReference type="SUPFAM" id="SSF56784">
    <property type="entry name" value="HAD-like"/>
    <property type="match status" value="1"/>
</dbReference>
<organism evidence="4 5">
    <name type="scientific">Rathayibacter rathayi</name>
    <name type="common">Corynebacterium rathayi</name>
    <dbReference type="NCBI Taxonomy" id="33887"/>
    <lineage>
        <taxon>Bacteria</taxon>
        <taxon>Bacillati</taxon>
        <taxon>Actinomycetota</taxon>
        <taxon>Actinomycetes</taxon>
        <taxon>Micrococcales</taxon>
        <taxon>Microbacteriaceae</taxon>
        <taxon>Rathayibacter</taxon>
    </lineage>
</organism>
<dbReference type="SFLD" id="SFLDS00003">
    <property type="entry name" value="Haloacid_Dehalogenase"/>
    <property type="match status" value="1"/>
</dbReference>
<gene>
    <name evidence="4" type="ORF">C5C04_08390</name>
</gene>
<keyword evidence="1" id="KW-0378">Hydrolase</keyword>
<dbReference type="EMBL" id="PSUL01000016">
    <property type="protein sequence ID" value="PPF13975.1"/>
    <property type="molecule type" value="Genomic_DNA"/>
</dbReference>
<dbReference type="InterPro" id="IPR036412">
    <property type="entry name" value="HAD-like_sf"/>
</dbReference>
<evidence type="ECO:0000256" key="3">
    <source>
        <dbReference type="SAM" id="MobiDB-lite"/>
    </source>
</evidence>
<sequence length="329" mass="36897">MISNRVDAILCDLDDTLLDHSRAAESAFRLWAADQNIEPNGSHWRHWRDAERAIPPEPHLGVSMSLTRTRRMTRFLRSVASDRAVPTTDEQLEMYDRYLAYYEELWQLYSDVVESLSRLRRRFPIGILTNGASAMQHRKIERTGAGTVVDFIIVSEDIGFAKPAPEAFLITEEHLRQPDQVLRDWRMLTVRAHIAVQVVPAGGEVHGLVGEDVRRTEVPEALKERPQHGPDQSRPLHPPDPRRRSPHPRSPGTGRARRVRSTRIPSPSPGASSTWQTAASPFPTPLRTRRRRPSGSSPTRPSGSSPTSTRESARSSAGDPPAASSRCTR</sequence>
<dbReference type="PANTHER" id="PTHR46470:SF4">
    <property type="entry name" value="5-AMINO-6-(5-PHOSPHO-D-RIBITYLAMINO)URACIL PHOSPHATASE YIGB"/>
    <property type="match status" value="1"/>
</dbReference>
<evidence type="ECO:0000313" key="5">
    <source>
        <dbReference type="Proteomes" id="UP000237881"/>
    </source>
</evidence>
<evidence type="ECO:0000256" key="2">
    <source>
        <dbReference type="ARBA" id="ARBA00022842"/>
    </source>
</evidence>
<dbReference type="InterPro" id="IPR051400">
    <property type="entry name" value="HAD-like_hydrolase"/>
</dbReference>
<dbReference type="Gene3D" id="3.40.50.1000">
    <property type="entry name" value="HAD superfamily/HAD-like"/>
    <property type="match status" value="1"/>
</dbReference>
<evidence type="ECO:0000313" key="4">
    <source>
        <dbReference type="EMBL" id="PPF13975.1"/>
    </source>
</evidence>
<feature type="compositionally biased region" description="Polar residues" evidence="3">
    <location>
        <begin position="263"/>
        <end position="279"/>
    </location>
</feature>
<feature type="region of interest" description="Disordered" evidence="3">
    <location>
        <begin position="220"/>
        <end position="329"/>
    </location>
</feature>
<dbReference type="PANTHER" id="PTHR46470">
    <property type="entry name" value="N-ACYLNEURAMINATE-9-PHOSPHATASE"/>
    <property type="match status" value="1"/>
</dbReference>
<dbReference type="Proteomes" id="UP000237881">
    <property type="component" value="Unassembled WGS sequence"/>
</dbReference>
<dbReference type="InterPro" id="IPR023198">
    <property type="entry name" value="PGP-like_dom2"/>
</dbReference>